<name>A0ABV8CI19_9GAMM</name>
<dbReference type="InterPro" id="IPR009078">
    <property type="entry name" value="Ferritin-like_SF"/>
</dbReference>
<gene>
    <name evidence="4" type="ORF">ACFORL_12625</name>
</gene>
<dbReference type="InterPro" id="IPR012347">
    <property type="entry name" value="Ferritin-like"/>
</dbReference>
<evidence type="ECO:0000256" key="2">
    <source>
        <dbReference type="RuleBase" id="RU003875"/>
    </source>
</evidence>
<keyword evidence="5" id="KW-1185">Reference proteome</keyword>
<dbReference type="InterPro" id="IPR023188">
    <property type="entry name" value="DPS_DNA-bd_CS"/>
</dbReference>
<dbReference type="SUPFAM" id="SSF47240">
    <property type="entry name" value="Ferritin-like"/>
    <property type="match status" value="1"/>
</dbReference>
<comment type="caution">
    <text evidence="4">The sequence shown here is derived from an EMBL/GenBank/DDBJ whole genome shotgun (WGS) entry which is preliminary data.</text>
</comment>
<dbReference type="EMBL" id="JBHSAB010000031">
    <property type="protein sequence ID" value="MFC3909914.1"/>
    <property type="molecule type" value="Genomic_DNA"/>
</dbReference>
<proteinExistence type="inferred from homology"/>
<evidence type="ECO:0000259" key="3">
    <source>
        <dbReference type="Pfam" id="PF00210"/>
    </source>
</evidence>
<dbReference type="Proteomes" id="UP001595758">
    <property type="component" value="Unassembled WGS sequence"/>
</dbReference>
<protein>
    <submittedName>
        <fullName evidence="4">Dps family protein</fullName>
    </submittedName>
</protein>
<sequence>MSELAKKLSVLMADTYCLYLKTQNYHWHVRGAQFKALHGLFEQQYIELAEAVDSIAERIVTTGNRAPATFKEFESLRRIQEGEYGISANEMVTQLAHDNDTLVKDLNQALALAQEHKDEGTANLLSDRIAAHEKARWMLNASREV</sequence>
<comment type="similarity">
    <text evidence="1 2">Belongs to the Dps family.</text>
</comment>
<dbReference type="RefSeq" id="WP_382344581.1">
    <property type="nucleotide sequence ID" value="NZ_JBHSAB010000031.1"/>
</dbReference>
<organism evidence="4 5">
    <name type="scientific">Legionella dresdenensis</name>
    <dbReference type="NCBI Taxonomy" id="450200"/>
    <lineage>
        <taxon>Bacteria</taxon>
        <taxon>Pseudomonadati</taxon>
        <taxon>Pseudomonadota</taxon>
        <taxon>Gammaproteobacteria</taxon>
        <taxon>Legionellales</taxon>
        <taxon>Legionellaceae</taxon>
        <taxon>Legionella</taxon>
    </lineage>
</organism>
<evidence type="ECO:0000313" key="5">
    <source>
        <dbReference type="Proteomes" id="UP001595758"/>
    </source>
</evidence>
<reference evidence="5" key="1">
    <citation type="journal article" date="2019" name="Int. J. Syst. Evol. Microbiol.">
        <title>The Global Catalogue of Microorganisms (GCM) 10K type strain sequencing project: providing services to taxonomists for standard genome sequencing and annotation.</title>
        <authorList>
            <consortium name="The Broad Institute Genomics Platform"/>
            <consortium name="The Broad Institute Genome Sequencing Center for Infectious Disease"/>
            <person name="Wu L."/>
            <person name="Ma J."/>
        </authorList>
    </citation>
    <scope>NUCLEOTIDE SEQUENCE [LARGE SCALE GENOMIC DNA]</scope>
    <source>
        <strain evidence="5">CCUG 59858</strain>
    </source>
</reference>
<evidence type="ECO:0000256" key="1">
    <source>
        <dbReference type="ARBA" id="ARBA00009497"/>
    </source>
</evidence>
<dbReference type="PRINTS" id="PR01346">
    <property type="entry name" value="HELNAPAPROT"/>
</dbReference>
<dbReference type="PIRSF" id="PIRSF005900">
    <property type="entry name" value="Dps"/>
    <property type="match status" value="1"/>
</dbReference>
<dbReference type="Pfam" id="PF00210">
    <property type="entry name" value="Ferritin"/>
    <property type="match status" value="1"/>
</dbReference>
<feature type="domain" description="Ferritin/DPS" evidence="3">
    <location>
        <begin position="6"/>
        <end position="141"/>
    </location>
</feature>
<dbReference type="PANTHER" id="PTHR42932:SF3">
    <property type="entry name" value="DNA PROTECTION DURING STARVATION PROTEIN"/>
    <property type="match status" value="1"/>
</dbReference>
<dbReference type="CDD" id="cd01043">
    <property type="entry name" value="DPS"/>
    <property type="match status" value="1"/>
</dbReference>
<dbReference type="PANTHER" id="PTHR42932">
    <property type="entry name" value="GENERAL STRESS PROTEIN 20U"/>
    <property type="match status" value="1"/>
</dbReference>
<dbReference type="InterPro" id="IPR008331">
    <property type="entry name" value="Ferritin_DPS_dom"/>
</dbReference>
<evidence type="ECO:0000313" key="4">
    <source>
        <dbReference type="EMBL" id="MFC3909914.1"/>
    </source>
</evidence>
<accession>A0ABV8CI19</accession>
<dbReference type="PROSITE" id="PS00818">
    <property type="entry name" value="DPS_1"/>
    <property type="match status" value="1"/>
</dbReference>
<dbReference type="Gene3D" id="1.20.1260.10">
    <property type="match status" value="1"/>
</dbReference>
<dbReference type="InterPro" id="IPR002177">
    <property type="entry name" value="DPS_DNA-bd"/>
</dbReference>